<dbReference type="AlphaFoldDB" id="A0A1C5GRH8"/>
<feature type="transmembrane region" description="Helical" evidence="1">
    <location>
        <begin position="112"/>
        <end position="138"/>
    </location>
</feature>
<evidence type="ECO:0000256" key="1">
    <source>
        <dbReference type="SAM" id="Phobius"/>
    </source>
</evidence>
<protein>
    <submittedName>
        <fullName evidence="2">Uncharacterized protein</fullName>
    </submittedName>
</protein>
<keyword evidence="1" id="KW-0472">Membrane</keyword>
<dbReference type="EMBL" id="LT607750">
    <property type="protein sequence ID" value="SCG36389.1"/>
    <property type="molecule type" value="Genomic_DNA"/>
</dbReference>
<name>A0A1C5GRH8_9ACTN</name>
<evidence type="ECO:0000313" key="2">
    <source>
        <dbReference type="EMBL" id="SCG36389.1"/>
    </source>
</evidence>
<proteinExistence type="predicted"/>
<feature type="transmembrane region" description="Helical" evidence="1">
    <location>
        <begin position="27"/>
        <end position="44"/>
    </location>
</feature>
<gene>
    <name evidence="2" type="ORF">GA0070609_0251</name>
</gene>
<keyword evidence="3" id="KW-1185">Reference proteome</keyword>
<keyword evidence="1" id="KW-1133">Transmembrane helix</keyword>
<keyword evidence="1" id="KW-0812">Transmembrane</keyword>
<organism evidence="2 3">
    <name type="scientific">Micromonospora echinaurantiaca</name>
    <dbReference type="NCBI Taxonomy" id="47857"/>
    <lineage>
        <taxon>Bacteria</taxon>
        <taxon>Bacillati</taxon>
        <taxon>Actinomycetota</taxon>
        <taxon>Actinomycetes</taxon>
        <taxon>Micromonosporales</taxon>
        <taxon>Micromonosporaceae</taxon>
        <taxon>Micromonospora</taxon>
    </lineage>
</organism>
<evidence type="ECO:0000313" key="3">
    <source>
        <dbReference type="Proteomes" id="UP000198217"/>
    </source>
</evidence>
<sequence length="149" mass="15802">MPSGRSAPTPPDDYVSRMARRPRWQRLLVPVVLVAVALALPIGLGRNAIGAERVTIRVESCDLDGPKATERCRGSWQLSDGTVVQGPVGGGSVREGEQVAGWGNDTRATVNLMSWLVAPLLVGSALLAVLVALAVVFLRAAAKRARRGR</sequence>
<accession>A0A1C5GRH8</accession>
<reference evidence="2 3" key="1">
    <citation type="submission" date="2016-06" db="EMBL/GenBank/DDBJ databases">
        <authorList>
            <person name="Kjaerup R.B."/>
            <person name="Dalgaard T.S."/>
            <person name="Juul-Madsen H.R."/>
        </authorList>
    </citation>
    <scope>NUCLEOTIDE SEQUENCE [LARGE SCALE GENOMIC DNA]</scope>
    <source>
        <strain evidence="2 3">DSM 43904</strain>
    </source>
</reference>
<dbReference type="RefSeq" id="WP_157748038.1">
    <property type="nucleotide sequence ID" value="NZ_LT607750.1"/>
</dbReference>
<dbReference type="Proteomes" id="UP000198217">
    <property type="component" value="Chromosome I"/>
</dbReference>